<keyword evidence="1" id="KW-1133">Transmembrane helix</keyword>
<comment type="caution">
    <text evidence="2">The sequence shown here is derived from an EMBL/GenBank/DDBJ whole genome shotgun (WGS) entry which is preliminary data.</text>
</comment>
<dbReference type="GeneID" id="81365250"/>
<dbReference type="AlphaFoldDB" id="A0A9W9W7D5"/>
<organism evidence="2 3">
    <name type="scientific">Penicillium cosmopolitanum</name>
    <dbReference type="NCBI Taxonomy" id="1131564"/>
    <lineage>
        <taxon>Eukaryota</taxon>
        <taxon>Fungi</taxon>
        <taxon>Dikarya</taxon>
        <taxon>Ascomycota</taxon>
        <taxon>Pezizomycotina</taxon>
        <taxon>Eurotiomycetes</taxon>
        <taxon>Eurotiomycetidae</taxon>
        <taxon>Eurotiales</taxon>
        <taxon>Aspergillaceae</taxon>
        <taxon>Penicillium</taxon>
    </lineage>
</organism>
<reference evidence="2" key="1">
    <citation type="submission" date="2022-12" db="EMBL/GenBank/DDBJ databases">
        <authorList>
            <person name="Petersen C."/>
        </authorList>
    </citation>
    <scope>NUCLEOTIDE SEQUENCE</scope>
    <source>
        <strain evidence="2">IBT 29677</strain>
    </source>
</reference>
<keyword evidence="1" id="KW-0812">Transmembrane</keyword>
<dbReference type="OrthoDB" id="4482604at2759"/>
<evidence type="ECO:0000313" key="3">
    <source>
        <dbReference type="Proteomes" id="UP001147747"/>
    </source>
</evidence>
<feature type="transmembrane region" description="Helical" evidence="1">
    <location>
        <begin position="12"/>
        <end position="34"/>
    </location>
</feature>
<feature type="transmembrane region" description="Helical" evidence="1">
    <location>
        <begin position="149"/>
        <end position="172"/>
    </location>
</feature>
<protein>
    <submittedName>
        <fullName evidence="2">Uncharacterized protein</fullName>
    </submittedName>
</protein>
<keyword evidence="1" id="KW-0472">Membrane</keyword>
<evidence type="ECO:0000313" key="2">
    <source>
        <dbReference type="EMBL" id="KAJ5407750.1"/>
    </source>
</evidence>
<keyword evidence="3" id="KW-1185">Reference proteome</keyword>
<sequence length="210" mass="23746">MAKSRAQGASASLRWWIMAIPALPVSAYAFYFIFYTPSGNRPTRTRMLSSIHGYIHIIAGGVAMLLGPIQFVEKVRRLYPSVHRWVGRVYAAAIFASGLCGLQVSMDSNAYPIGDYGFAILAILWMATMTMGLRTIWSGDVSGHREWMIRNFALTYAAVMLRWQLALMILFYRMTLPAALTIAAYSCWIPNIIFAEWYIGMRKNRKLAVE</sequence>
<dbReference type="InterPro" id="IPR018750">
    <property type="entry name" value="DUF2306_membrane"/>
</dbReference>
<name>A0A9W9W7D5_9EURO</name>
<dbReference type="EMBL" id="JAPZBU010000004">
    <property type="protein sequence ID" value="KAJ5407750.1"/>
    <property type="molecule type" value="Genomic_DNA"/>
</dbReference>
<dbReference type="Proteomes" id="UP001147747">
    <property type="component" value="Unassembled WGS sequence"/>
</dbReference>
<dbReference type="Pfam" id="PF10067">
    <property type="entry name" value="DUF2306"/>
    <property type="match status" value="1"/>
</dbReference>
<evidence type="ECO:0000256" key="1">
    <source>
        <dbReference type="SAM" id="Phobius"/>
    </source>
</evidence>
<dbReference type="RefSeq" id="XP_056492065.1">
    <property type="nucleotide sequence ID" value="XM_056626270.1"/>
</dbReference>
<feature type="transmembrane region" description="Helical" evidence="1">
    <location>
        <begin position="116"/>
        <end position="137"/>
    </location>
</feature>
<feature type="transmembrane region" description="Helical" evidence="1">
    <location>
        <begin position="85"/>
        <end position="104"/>
    </location>
</feature>
<feature type="transmembrane region" description="Helical" evidence="1">
    <location>
        <begin position="178"/>
        <end position="199"/>
    </location>
</feature>
<accession>A0A9W9W7D5</accession>
<gene>
    <name evidence="2" type="ORF">N7509_001633</name>
</gene>
<proteinExistence type="predicted"/>
<feature type="transmembrane region" description="Helical" evidence="1">
    <location>
        <begin position="54"/>
        <end position="73"/>
    </location>
</feature>
<reference evidence="2" key="2">
    <citation type="journal article" date="2023" name="IMA Fungus">
        <title>Comparative genomic study of the Penicillium genus elucidates a diverse pangenome and 15 lateral gene transfer events.</title>
        <authorList>
            <person name="Petersen C."/>
            <person name="Sorensen T."/>
            <person name="Nielsen M.R."/>
            <person name="Sondergaard T.E."/>
            <person name="Sorensen J.L."/>
            <person name="Fitzpatrick D.A."/>
            <person name="Frisvad J.C."/>
            <person name="Nielsen K.L."/>
        </authorList>
    </citation>
    <scope>NUCLEOTIDE SEQUENCE</scope>
    <source>
        <strain evidence="2">IBT 29677</strain>
    </source>
</reference>